<reference evidence="1" key="1">
    <citation type="journal article" date="2015" name="Nature">
        <title>Complex archaea that bridge the gap between prokaryotes and eukaryotes.</title>
        <authorList>
            <person name="Spang A."/>
            <person name="Saw J.H."/>
            <person name="Jorgensen S.L."/>
            <person name="Zaremba-Niedzwiedzka K."/>
            <person name="Martijn J."/>
            <person name="Lind A.E."/>
            <person name="van Eijk R."/>
            <person name="Schleper C."/>
            <person name="Guy L."/>
            <person name="Ettema T.J."/>
        </authorList>
    </citation>
    <scope>NUCLEOTIDE SEQUENCE</scope>
</reference>
<organism evidence="1">
    <name type="scientific">marine sediment metagenome</name>
    <dbReference type="NCBI Taxonomy" id="412755"/>
    <lineage>
        <taxon>unclassified sequences</taxon>
        <taxon>metagenomes</taxon>
        <taxon>ecological metagenomes</taxon>
    </lineage>
</organism>
<protein>
    <submittedName>
        <fullName evidence="1">Uncharacterized protein</fullName>
    </submittedName>
</protein>
<comment type="caution">
    <text evidence="1">The sequence shown here is derived from an EMBL/GenBank/DDBJ whole genome shotgun (WGS) entry which is preliminary data.</text>
</comment>
<sequence>MNHQEALDAADEKLFRHHVFCDETAEMAVRAYLEARADEPGKIRYIDDPYEQMSPSAAKHLLQDFEVRSEK</sequence>
<dbReference type="AlphaFoldDB" id="A0A0F9SY29"/>
<gene>
    <name evidence="1" type="ORF">LCGC14_0397590</name>
</gene>
<accession>A0A0F9SY29</accession>
<proteinExistence type="predicted"/>
<dbReference type="EMBL" id="LAZR01000337">
    <property type="protein sequence ID" value="KKN73810.1"/>
    <property type="molecule type" value="Genomic_DNA"/>
</dbReference>
<evidence type="ECO:0000313" key="1">
    <source>
        <dbReference type="EMBL" id="KKN73810.1"/>
    </source>
</evidence>
<name>A0A0F9SY29_9ZZZZ</name>